<dbReference type="EMBL" id="NOZR01000031">
    <property type="protein sequence ID" value="OYN75177.1"/>
    <property type="molecule type" value="Genomic_DNA"/>
</dbReference>
<evidence type="ECO:0000313" key="3">
    <source>
        <dbReference type="EMBL" id="OYN75177.1"/>
    </source>
</evidence>
<dbReference type="InterPro" id="IPR051457">
    <property type="entry name" value="2-oxoacid:Fd_oxidoreductase"/>
</dbReference>
<dbReference type="PANTHER" id="PTHR48084:SF4">
    <property type="entry name" value="2-OXOGLUTARATE OXIDOREDUCTASE SUBUNIT KORB"/>
    <property type="match status" value="1"/>
</dbReference>
<dbReference type="GO" id="GO:0016625">
    <property type="term" value="F:oxidoreductase activity, acting on the aldehyde or oxo group of donors, iron-sulfur protein as acceptor"/>
    <property type="evidence" value="ECO:0007669"/>
    <property type="project" value="UniProtKB-ARBA"/>
</dbReference>
<organism evidence="3 4">
    <name type="scientific">Mycolicibacterium sphagni</name>
    <dbReference type="NCBI Taxonomy" id="1786"/>
    <lineage>
        <taxon>Bacteria</taxon>
        <taxon>Bacillati</taxon>
        <taxon>Actinomycetota</taxon>
        <taxon>Actinomycetes</taxon>
        <taxon>Mycobacteriales</taxon>
        <taxon>Mycobacteriaceae</taxon>
        <taxon>Mycolicibacterium</taxon>
    </lineage>
</organism>
<keyword evidence="4" id="KW-1185">Reference proteome</keyword>
<dbReference type="GO" id="GO:0045333">
    <property type="term" value="P:cellular respiration"/>
    <property type="evidence" value="ECO:0007669"/>
    <property type="project" value="UniProtKB-ARBA"/>
</dbReference>
<dbReference type="InterPro" id="IPR029061">
    <property type="entry name" value="THDP-binding"/>
</dbReference>
<reference evidence="3 4" key="1">
    <citation type="submission" date="2017-07" db="EMBL/GenBank/DDBJ databases">
        <title>The new phylogeny of genus Mycobacterium.</title>
        <authorList>
            <person name="Tortoli E."/>
            <person name="Trovato A."/>
            <person name="Cirillo D.M."/>
        </authorList>
    </citation>
    <scope>NUCLEOTIDE SEQUENCE [LARGE SCALE GENOMIC DNA]</scope>
    <source>
        <strain evidence="3 4">ATCC 33027</strain>
    </source>
</reference>
<dbReference type="SUPFAM" id="SSF52518">
    <property type="entry name" value="Thiamin diphosphate-binding fold (THDP-binding)"/>
    <property type="match status" value="1"/>
</dbReference>
<gene>
    <name evidence="3" type="ORF">CG716_26050</name>
</gene>
<dbReference type="InterPro" id="IPR011766">
    <property type="entry name" value="TPP_enzyme_TPP-bd"/>
</dbReference>
<dbReference type="AlphaFoldDB" id="A0A255D747"/>
<proteinExistence type="predicted"/>
<dbReference type="Proteomes" id="UP000216063">
    <property type="component" value="Unassembled WGS sequence"/>
</dbReference>
<protein>
    <submittedName>
        <fullName evidence="3">2-oxoacid:ferredoxin oxidoreductase subunit beta</fullName>
    </submittedName>
</protein>
<dbReference type="OrthoDB" id="9775140at2"/>
<name>A0A255D747_9MYCO</name>
<dbReference type="PANTHER" id="PTHR48084">
    <property type="entry name" value="2-OXOGLUTARATE OXIDOREDUCTASE SUBUNIT KORB-RELATED"/>
    <property type="match status" value="1"/>
</dbReference>
<evidence type="ECO:0000256" key="1">
    <source>
        <dbReference type="ARBA" id="ARBA00023002"/>
    </source>
</evidence>
<dbReference type="GO" id="GO:0000287">
    <property type="term" value="F:magnesium ion binding"/>
    <property type="evidence" value="ECO:0007669"/>
    <property type="project" value="UniProtKB-ARBA"/>
</dbReference>
<sequence>MTDLIGSDLLAPGVSKTAWVPTTDEPQKAKDFTTDQEVRWCPGCGDYVILNTIRNFLPDLGLRRENIAFVSGIGCSSRFPYYLETYGFHSIHGRAPTIATGLALARPDLSVWVVTGDGDALSIGGNHLIHALRRNVNITILLFNNRIYGLTKGQYSPTSEVGKVTKSTPMGSLDYPFNPVSLALGAEATFVGRALDSDRKGLSEVLKAAAEHRGAALVEIMQDCPIFNDGSFDLLRKEGAEERIINVRQGEPVTFGANGEYCVVKTGFGLDVAKTADVAASDIVVHDATIADSAYAFALSRLSEQNLEHTVMGVFRQVSRPTYDDAARDQVRMAREATPHDRNALQSLLRGRDTWTVD</sequence>
<dbReference type="GO" id="GO:0030976">
    <property type="term" value="F:thiamine pyrophosphate binding"/>
    <property type="evidence" value="ECO:0007669"/>
    <property type="project" value="InterPro"/>
</dbReference>
<dbReference type="Gene3D" id="3.40.50.970">
    <property type="match status" value="1"/>
</dbReference>
<dbReference type="Pfam" id="PF02775">
    <property type="entry name" value="TPP_enzyme_C"/>
    <property type="match status" value="1"/>
</dbReference>
<keyword evidence="1" id="KW-0560">Oxidoreductase</keyword>
<evidence type="ECO:0000313" key="4">
    <source>
        <dbReference type="Proteomes" id="UP000216063"/>
    </source>
</evidence>
<accession>A0A255D747</accession>
<comment type="caution">
    <text evidence="3">The sequence shown here is derived from an EMBL/GenBank/DDBJ whole genome shotgun (WGS) entry which is preliminary data.</text>
</comment>
<dbReference type="FunFam" id="3.40.50.970:FF:000037">
    <property type="entry name" value="2-oxoacid:ferredoxin oxidoreductase subunit beta"/>
    <property type="match status" value="1"/>
</dbReference>
<feature type="domain" description="Thiamine pyrophosphate enzyme TPP-binding" evidence="2">
    <location>
        <begin position="73"/>
        <end position="220"/>
    </location>
</feature>
<evidence type="ECO:0000259" key="2">
    <source>
        <dbReference type="Pfam" id="PF02775"/>
    </source>
</evidence>
<dbReference type="RefSeq" id="WP_094484037.1">
    <property type="nucleotide sequence ID" value="NZ_JACKSC010000126.1"/>
</dbReference>
<dbReference type="CDD" id="cd03375">
    <property type="entry name" value="TPP_OGFOR"/>
    <property type="match status" value="1"/>
</dbReference>